<reference evidence="1 2" key="1">
    <citation type="journal article" date="2015" name="Sci. Rep.">
        <title>The power of single molecule real-time sequencing technology in the de novo assembly of a eukaryotic genome.</title>
        <authorList>
            <person name="Sakai H."/>
            <person name="Naito K."/>
            <person name="Ogiso-Tanaka E."/>
            <person name="Takahashi Y."/>
            <person name="Iseki K."/>
            <person name="Muto C."/>
            <person name="Satou K."/>
            <person name="Teruya K."/>
            <person name="Shiroma A."/>
            <person name="Shimoji M."/>
            <person name="Hirano T."/>
            <person name="Itoh T."/>
            <person name="Kaga A."/>
            <person name="Tomooka N."/>
        </authorList>
    </citation>
    <scope>NUCLEOTIDE SEQUENCE [LARGE SCALE GENOMIC DNA]</scope>
    <source>
        <strain evidence="2">cv. Shumari</strain>
    </source>
</reference>
<organism evidence="1 2">
    <name type="scientific">Vigna angularis var. angularis</name>
    <dbReference type="NCBI Taxonomy" id="157739"/>
    <lineage>
        <taxon>Eukaryota</taxon>
        <taxon>Viridiplantae</taxon>
        <taxon>Streptophyta</taxon>
        <taxon>Embryophyta</taxon>
        <taxon>Tracheophyta</taxon>
        <taxon>Spermatophyta</taxon>
        <taxon>Magnoliopsida</taxon>
        <taxon>eudicotyledons</taxon>
        <taxon>Gunneridae</taxon>
        <taxon>Pentapetalae</taxon>
        <taxon>rosids</taxon>
        <taxon>fabids</taxon>
        <taxon>Fabales</taxon>
        <taxon>Fabaceae</taxon>
        <taxon>Papilionoideae</taxon>
        <taxon>50 kb inversion clade</taxon>
        <taxon>NPAAA clade</taxon>
        <taxon>indigoferoid/millettioid clade</taxon>
        <taxon>Phaseoleae</taxon>
        <taxon>Vigna</taxon>
    </lineage>
</organism>
<keyword evidence="2" id="KW-1185">Reference proteome</keyword>
<sequence>MSTYFDFVNTACFASASDYDSPSACYYDCNSYSADFYVEKNMTHPLISESALCEPVSLKEDDLHCDLTPGLIHLLPKFHGFAGECPHRHLEELHIMCSSMKPQDVPLDYIFLSAFPHSLQGAAKDWKDSLPLRSVTDWGYLEHQFLSKFSLVQYVYSNGLGWNDPTLEWYNAPQHHYQEPPFQSTCMPPPVQQYQSQQYDAPAQIAPQPSTSEPTLQELLEQMTMQNLQFQQE</sequence>
<dbReference type="EMBL" id="AP015041">
    <property type="protein sequence ID" value="BAT95882.1"/>
    <property type="molecule type" value="Genomic_DNA"/>
</dbReference>
<evidence type="ECO:0000313" key="1">
    <source>
        <dbReference type="EMBL" id="BAT95882.1"/>
    </source>
</evidence>
<dbReference type="AlphaFoldDB" id="A0A0S3SSS0"/>
<gene>
    <name evidence="1" type="primary">Vigan.08G270600</name>
    <name evidence="1" type="ORF">VIGAN_08270600</name>
</gene>
<protein>
    <recommendedName>
        <fullName evidence="3">Retrotransposon gag domain-containing protein</fullName>
    </recommendedName>
</protein>
<name>A0A0S3SSS0_PHAAN</name>
<proteinExistence type="predicted"/>
<feature type="non-terminal residue" evidence="1">
    <location>
        <position position="233"/>
    </location>
</feature>
<dbReference type="Proteomes" id="UP000291084">
    <property type="component" value="Chromosome 8"/>
</dbReference>
<evidence type="ECO:0008006" key="3">
    <source>
        <dbReference type="Google" id="ProtNLM"/>
    </source>
</evidence>
<evidence type="ECO:0000313" key="2">
    <source>
        <dbReference type="Proteomes" id="UP000291084"/>
    </source>
</evidence>
<accession>A0A0S3SSS0</accession>